<proteinExistence type="predicted"/>
<dbReference type="AlphaFoldDB" id="A0A6V7W9W5"/>
<gene>
    <name evidence="2" type="ORF">MENT_LOCUS36218</name>
</gene>
<feature type="signal peptide" evidence="1">
    <location>
        <begin position="1"/>
        <end position="20"/>
    </location>
</feature>
<sequence>MYYLLIKILLFSSLILYSFSSEDCDEDNDDYYPTPSPTCQPHFSVYYLANGTKEFDLVPCFGKGFTVEKNSFAVIHAERTNPGELKFSLASEKGDIISMGLDTNNKVFIDGKIYKEATLPDIEIGDTFGVYFDMLRKNATDTNTKKYKIKLRIYSNHGEYLWVDYYSDADFESVTKIYNYGNSRMKSITFYKS</sequence>
<dbReference type="Proteomes" id="UP000580250">
    <property type="component" value="Unassembled WGS sequence"/>
</dbReference>
<name>A0A6V7W9W5_MELEN</name>
<dbReference type="EMBL" id="CAJEWN010000483">
    <property type="protein sequence ID" value="CAD2183897.1"/>
    <property type="molecule type" value="Genomic_DNA"/>
</dbReference>
<keyword evidence="1" id="KW-0732">Signal</keyword>
<evidence type="ECO:0000313" key="3">
    <source>
        <dbReference type="Proteomes" id="UP000580250"/>
    </source>
</evidence>
<reference evidence="2 3" key="1">
    <citation type="submission" date="2020-08" db="EMBL/GenBank/DDBJ databases">
        <authorList>
            <person name="Koutsovoulos G."/>
            <person name="Danchin GJ E."/>
        </authorList>
    </citation>
    <scope>NUCLEOTIDE SEQUENCE [LARGE SCALE GENOMIC DNA]</scope>
</reference>
<protein>
    <submittedName>
        <fullName evidence="2">Uncharacterized protein</fullName>
    </submittedName>
</protein>
<evidence type="ECO:0000256" key="1">
    <source>
        <dbReference type="SAM" id="SignalP"/>
    </source>
</evidence>
<accession>A0A6V7W9W5</accession>
<evidence type="ECO:0000313" key="2">
    <source>
        <dbReference type="EMBL" id="CAD2183897.1"/>
    </source>
</evidence>
<comment type="caution">
    <text evidence="2">The sequence shown here is derived from an EMBL/GenBank/DDBJ whole genome shotgun (WGS) entry which is preliminary data.</text>
</comment>
<organism evidence="2 3">
    <name type="scientific">Meloidogyne enterolobii</name>
    <name type="common">Root-knot nematode worm</name>
    <name type="synonym">Meloidogyne mayaguensis</name>
    <dbReference type="NCBI Taxonomy" id="390850"/>
    <lineage>
        <taxon>Eukaryota</taxon>
        <taxon>Metazoa</taxon>
        <taxon>Ecdysozoa</taxon>
        <taxon>Nematoda</taxon>
        <taxon>Chromadorea</taxon>
        <taxon>Rhabditida</taxon>
        <taxon>Tylenchina</taxon>
        <taxon>Tylenchomorpha</taxon>
        <taxon>Tylenchoidea</taxon>
        <taxon>Meloidogynidae</taxon>
        <taxon>Meloidogyninae</taxon>
        <taxon>Meloidogyne</taxon>
    </lineage>
</organism>
<feature type="chain" id="PRO_5027802126" evidence="1">
    <location>
        <begin position="21"/>
        <end position="193"/>
    </location>
</feature>